<accession>A0AAF0LTR9</accession>
<sequence length="48" mass="5421">MSRVVTQSFKFTAAQTFLQSVANAAREAYQWVYDLNKTITDISVVTGY</sequence>
<evidence type="ECO:0000313" key="1">
    <source>
        <dbReference type="EMBL" id="WIC39541.1"/>
    </source>
</evidence>
<reference evidence="1" key="1">
    <citation type="submission" date="2023-04" db="EMBL/GenBank/DDBJ databases">
        <title>Bacteriophage Phass-1 Discovered in the Human Gut Virome - the Founding Member of the Proposed New Family Phassviridae.</title>
        <authorList>
            <person name="Tikunov A.Y."/>
            <person name="Morozova V.V."/>
            <person name="Chechushkov A.V."/>
            <person name="Tikunova N.V."/>
        </authorList>
    </citation>
    <scope>NUCLEOTIDE SEQUENCE</scope>
</reference>
<evidence type="ECO:0000313" key="2">
    <source>
        <dbReference type="Proteomes" id="UP001237988"/>
    </source>
</evidence>
<name>A0AAF0LTR9_9CAUD</name>
<proteinExistence type="predicted"/>
<dbReference type="Proteomes" id="UP001237988">
    <property type="component" value="Segment"/>
</dbReference>
<protein>
    <submittedName>
        <fullName evidence="1">Uncharacterized protein</fullName>
    </submittedName>
</protein>
<dbReference type="EMBL" id="OQ749652">
    <property type="protein sequence ID" value="WIC39541.1"/>
    <property type="molecule type" value="Genomic_DNA"/>
</dbReference>
<organism evidence="1 2">
    <name type="scientific">Phage Phass-1</name>
    <dbReference type="NCBI Taxonomy" id="3043662"/>
    <lineage>
        <taxon>Viruses</taxon>
        <taxon>Duplodnaviria</taxon>
        <taxon>Heunggongvirae</taxon>
        <taxon>Uroviricota</taxon>
        <taxon>Caudoviricetes</taxon>
        <taxon>Caudoviricetes code 15 clade</taxon>
    </lineage>
</organism>